<dbReference type="InterPro" id="IPR011990">
    <property type="entry name" value="TPR-like_helical_dom_sf"/>
</dbReference>
<dbReference type="Proteomes" id="UP001165367">
    <property type="component" value="Unassembled WGS sequence"/>
</dbReference>
<accession>A0ABS9KK68</accession>
<gene>
    <name evidence="3" type="ORF">LZZ85_00430</name>
</gene>
<organism evidence="3 4">
    <name type="scientific">Terrimonas ginsenosidimutans</name>
    <dbReference type="NCBI Taxonomy" id="2908004"/>
    <lineage>
        <taxon>Bacteria</taxon>
        <taxon>Pseudomonadati</taxon>
        <taxon>Bacteroidota</taxon>
        <taxon>Chitinophagia</taxon>
        <taxon>Chitinophagales</taxon>
        <taxon>Chitinophagaceae</taxon>
        <taxon>Terrimonas</taxon>
    </lineage>
</organism>
<dbReference type="Pfam" id="PF14559">
    <property type="entry name" value="TPR_19"/>
    <property type="match status" value="1"/>
</dbReference>
<feature type="repeat" description="TPR" evidence="1">
    <location>
        <begin position="155"/>
        <end position="188"/>
    </location>
</feature>
<dbReference type="PROSITE" id="PS50005">
    <property type="entry name" value="TPR"/>
    <property type="match status" value="1"/>
</dbReference>
<protein>
    <submittedName>
        <fullName evidence="3">Tetratricopeptide repeat protein</fullName>
    </submittedName>
</protein>
<name>A0ABS9KK68_9BACT</name>
<keyword evidence="1" id="KW-0802">TPR repeat</keyword>
<dbReference type="RefSeq" id="WP_237867945.1">
    <property type="nucleotide sequence ID" value="NZ_JAKLTR010000001.1"/>
</dbReference>
<proteinExistence type="predicted"/>
<evidence type="ECO:0000313" key="3">
    <source>
        <dbReference type="EMBL" id="MCG2612716.1"/>
    </source>
</evidence>
<dbReference type="Gene3D" id="1.25.40.10">
    <property type="entry name" value="Tetratricopeptide repeat domain"/>
    <property type="match status" value="1"/>
</dbReference>
<feature type="signal peptide" evidence="2">
    <location>
        <begin position="1"/>
        <end position="18"/>
    </location>
</feature>
<evidence type="ECO:0000256" key="2">
    <source>
        <dbReference type="SAM" id="SignalP"/>
    </source>
</evidence>
<keyword evidence="4" id="KW-1185">Reference proteome</keyword>
<dbReference type="InterPro" id="IPR019734">
    <property type="entry name" value="TPR_rpt"/>
</dbReference>
<dbReference type="SUPFAM" id="SSF48452">
    <property type="entry name" value="TPR-like"/>
    <property type="match status" value="1"/>
</dbReference>
<feature type="chain" id="PRO_5047214058" evidence="2">
    <location>
        <begin position="19"/>
        <end position="388"/>
    </location>
</feature>
<reference evidence="3" key="1">
    <citation type="submission" date="2022-01" db="EMBL/GenBank/DDBJ databases">
        <authorList>
            <person name="Jo J.-H."/>
            <person name="Im W.-T."/>
        </authorList>
    </citation>
    <scope>NUCLEOTIDE SEQUENCE</scope>
    <source>
        <strain evidence="3">NA20</strain>
    </source>
</reference>
<sequence length="388" mass="44472">MKKILAISSLLFSLYSHAQTDKARIDSIKALMKREQYLSAYKMMQTVQSDGQELIPLAVMLVTSHSIGHNDLYDKWGFKDVNPSGQEAKESVEFPVERLLAYGIQQFPKDCAMYFSSARFYSWMINQEKRYMSLESLREIRDYFVQKTPADCHDEGYYYVVGYANSYLGKPAEAAQQLRQAVSLNPQMTTGWIELANAYVQLKDPAKAIEAGKTVWGMTKDRGLLSQASRIMGEAYELQNDNANALFRYSQADTLHRVEFFNQLSLLKFMVKTNNTGAPNALKAFIGGQGRESLHMYADAYEVYKQYNKLSELAVFCEKYMQDWKERPNIVACTSFTLGMIYKDTNPARAKEYFRKAKELGISASRYSPTRNHPSTEKMVEEAFRLIN</sequence>
<evidence type="ECO:0000256" key="1">
    <source>
        <dbReference type="PROSITE-ProRule" id="PRU00339"/>
    </source>
</evidence>
<comment type="caution">
    <text evidence="3">The sequence shown here is derived from an EMBL/GenBank/DDBJ whole genome shotgun (WGS) entry which is preliminary data.</text>
</comment>
<keyword evidence="2" id="KW-0732">Signal</keyword>
<dbReference type="EMBL" id="JAKLTR010000001">
    <property type="protein sequence ID" value="MCG2612716.1"/>
    <property type="molecule type" value="Genomic_DNA"/>
</dbReference>
<evidence type="ECO:0000313" key="4">
    <source>
        <dbReference type="Proteomes" id="UP001165367"/>
    </source>
</evidence>